<gene>
    <name evidence="5" type="ORF">HXK26_07715</name>
</gene>
<keyword evidence="2" id="KW-0238">DNA-binding</keyword>
<dbReference type="GO" id="GO:0003677">
    <property type="term" value="F:DNA binding"/>
    <property type="evidence" value="ECO:0007669"/>
    <property type="project" value="UniProtKB-KW"/>
</dbReference>
<dbReference type="SUPFAM" id="SSF53822">
    <property type="entry name" value="Periplasmic binding protein-like I"/>
    <property type="match status" value="1"/>
</dbReference>
<dbReference type="AlphaFoldDB" id="A0A930YQ92"/>
<dbReference type="InterPro" id="IPR046335">
    <property type="entry name" value="LacI/GalR-like_sensor"/>
</dbReference>
<keyword evidence="1" id="KW-0805">Transcription regulation</keyword>
<sequence length="88" mass="10115">MPNQWALRNVYLTIIEQGYVIPERVGLLGFNNTDWTDLTQYSISTIIEPVYEEGHLACEMLLHQLKDPETPPVQKVLPCTVRWLSSTV</sequence>
<name>A0A930YQ92_9ACTN</name>
<evidence type="ECO:0000313" key="6">
    <source>
        <dbReference type="Proteomes" id="UP000698335"/>
    </source>
</evidence>
<evidence type="ECO:0000256" key="3">
    <source>
        <dbReference type="ARBA" id="ARBA00023163"/>
    </source>
</evidence>
<comment type="caution">
    <text evidence="5">The sequence shown here is derived from an EMBL/GenBank/DDBJ whole genome shotgun (WGS) entry which is preliminary data.</text>
</comment>
<protein>
    <submittedName>
        <fullName evidence="5">Substrate-binding domain-containing protein</fullName>
    </submittedName>
</protein>
<evidence type="ECO:0000313" key="5">
    <source>
        <dbReference type="EMBL" id="MBF4808564.1"/>
    </source>
</evidence>
<organism evidence="5 6">
    <name type="scientific">Lancefieldella rimae</name>
    <dbReference type="NCBI Taxonomy" id="1383"/>
    <lineage>
        <taxon>Bacteria</taxon>
        <taxon>Bacillati</taxon>
        <taxon>Actinomycetota</taxon>
        <taxon>Coriobacteriia</taxon>
        <taxon>Coriobacteriales</taxon>
        <taxon>Atopobiaceae</taxon>
        <taxon>Lancefieldella</taxon>
    </lineage>
</organism>
<accession>A0A930YQ92</accession>
<dbReference type="Gene3D" id="3.40.50.2300">
    <property type="match status" value="1"/>
</dbReference>
<dbReference type="InterPro" id="IPR028082">
    <property type="entry name" value="Peripla_BP_I"/>
</dbReference>
<dbReference type="EMBL" id="JABZGW010000441">
    <property type="protein sequence ID" value="MBF4808564.1"/>
    <property type="molecule type" value="Genomic_DNA"/>
</dbReference>
<evidence type="ECO:0000256" key="2">
    <source>
        <dbReference type="ARBA" id="ARBA00023125"/>
    </source>
</evidence>
<evidence type="ECO:0000256" key="1">
    <source>
        <dbReference type="ARBA" id="ARBA00023015"/>
    </source>
</evidence>
<proteinExistence type="predicted"/>
<feature type="domain" description="Transcriptional regulator LacI/GalR-like sensor" evidence="4">
    <location>
        <begin position="10"/>
        <end position="86"/>
    </location>
</feature>
<dbReference type="Proteomes" id="UP000698335">
    <property type="component" value="Unassembled WGS sequence"/>
</dbReference>
<keyword evidence="3" id="KW-0804">Transcription</keyword>
<evidence type="ECO:0000259" key="4">
    <source>
        <dbReference type="Pfam" id="PF13377"/>
    </source>
</evidence>
<dbReference type="Pfam" id="PF13377">
    <property type="entry name" value="Peripla_BP_3"/>
    <property type="match status" value="1"/>
</dbReference>
<reference evidence="5" key="1">
    <citation type="submission" date="2020-04" db="EMBL/GenBank/DDBJ databases">
        <title>Deep metagenomics examines the oral microbiome during advanced dental caries in children, revealing novel taxa and co-occurrences with host molecules.</title>
        <authorList>
            <person name="Baker J.L."/>
            <person name="Morton J.T."/>
            <person name="Dinis M."/>
            <person name="Alvarez R."/>
            <person name="Tran N.C."/>
            <person name="Knight R."/>
            <person name="Edlund A."/>
        </authorList>
    </citation>
    <scope>NUCLEOTIDE SEQUENCE</scope>
    <source>
        <strain evidence="5">JCVI_38_bin.5</strain>
    </source>
</reference>